<dbReference type="PANTHER" id="PTHR40399:SF1">
    <property type="entry name" value="PTS SYSTEM GLUCITOL_SORBITOL-SPECIFIC EIIC COMPONENT"/>
    <property type="match status" value="1"/>
</dbReference>
<proteinExistence type="predicted"/>
<dbReference type="PANTHER" id="PTHR40399">
    <property type="entry name" value="PTS SYSTEM GLUCITOL/SORBITOL-SPECIFIC EIIC COMPONENT"/>
    <property type="match status" value="1"/>
</dbReference>
<dbReference type="GO" id="GO:0016020">
    <property type="term" value="C:membrane"/>
    <property type="evidence" value="ECO:0007669"/>
    <property type="project" value="InterPro"/>
</dbReference>
<protein>
    <submittedName>
        <fullName evidence="1">Glucitol/sorbitol permease IIC component</fullName>
    </submittedName>
</protein>
<sequence length="209" mass="22856">MLTQLASAANETAFELPGIITAFVAVAKGLTGFFKAAGTTFLDNMLGILPMALIALTVLNAVVSLVGEERFDNFAQKLTGNFFTRYTILPYLGNFFVGSPIVFTFGRYLKEKYKAAFFEVANRTNMAPMMCLFPHVNPAEMYVWLGVYEGVVKMYGAQAGGVLAVCTFLIGLCTSSMIGLTIEKVNGILAKREGINWEEVEARKHGEAY</sequence>
<reference evidence="1" key="1">
    <citation type="submission" date="2019-11" db="EMBL/GenBank/DDBJ databases">
        <authorList>
            <person name="Feng L."/>
        </authorList>
    </citation>
    <scope>NUCLEOTIDE SEQUENCE</scope>
    <source>
        <strain evidence="1">AcaccaeLFYP115</strain>
    </source>
</reference>
<gene>
    <name evidence="1" type="primary">srlA_4</name>
    <name evidence="1" type="ORF">ACLFYP115_02760</name>
</gene>
<evidence type="ECO:0000313" key="1">
    <source>
        <dbReference type="EMBL" id="VYT33210.1"/>
    </source>
</evidence>
<dbReference type="AlphaFoldDB" id="A0A6N2VTA5"/>
<accession>A0A6N2VTA5</accession>
<dbReference type="Pfam" id="PF03608">
    <property type="entry name" value="EII-GUT"/>
    <property type="match status" value="1"/>
</dbReference>
<name>A0A6N2VTA5_9FIRM</name>
<dbReference type="InterPro" id="IPR004699">
    <property type="entry name" value="PTS_IID_sorb"/>
</dbReference>
<dbReference type="EMBL" id="CACRSQ010000007">
    <property type="protein sequence ID" value="VYT33210.1"/>
    <property type="molecule type" value="Genomic_DNA"/>
</dbReference>
<dbReference type="RefSeq" id="WP_006568612.1">
    <property type="nucleotide sequence ID" value="NZ_BAABZP010000001.1"/>
</dbReference>
<dbReference type="GO" id="GO:0009401">
    <property type="term" value="P:phosphoenolpyruvate-dependent sugar phosphotransferase system"/>
    <property type="evidence" value="ECO:0007669"/>
    <property type="project" value="InterPro"/>
</dbReference>
<organism evidence="1">
    <name type="scientific">Anaerostipes caccae</name>
    <dbReference type="NCBI Taxonomy" id="105841"/>
    <lineage>
        <taxon>Bacteria</taxon>
        <taxon>Bacillati</taxon>
        <taxon>Bacillota</taxon>
        <taxon>Clostridia</taxon>
        <taxon>Lachnospirales</taxon>
        <taxon>Lachnospiraceae</taxon>
        <taxon>Anaerostipes</taxon>
    </lineage>
</organism>